<dbReference type="Pfam" id="PF01019">
    <property type="entry name" value="G_glu_transpept"/>
    <property type="match status" value="1"/>
</dbReference>
<dbReference type="OrthoDB" id="9781342at2"/>
<dbReference type="STRING" id="241244.ATY39_00720"/>
<dbReference type="SUPFAM" id="SSF56235">
    <property type="entry name" value="N-terminal nucleophile aminohydrolases (Ntn hydrolases)"/>
    <property type="match status" value="1"/>
</dbReference>
<comment type="similarity">
    <text evidence="6">Belongs to the gamma-glutamyltransferase family.</text>
</comment>
<dbReference type="Gene3D" id="3.60.20.40">
    <property type="match status" value="1"/>
</dbReference>
<dbReference type="InterPro" id="IPR052896">
    <property type="entry name" value="GGT-like_enzyme"/>
</dbReference>
<dbReference type="GO" id="GO:0103068">
    <property type="term" value="F:leukotriene C4 gamma-glutamyl transferase activity"/>
    <property type="evidence" value="ECO:0007669"/>
    <property type="project" value="UniProtKB-EC"/>
</dbReference>
<keyword evidence="6" id="KW-0317">Glutathione biosynthesis</keyword>
<dbReference type="GO" id="GO:0036374">
    <property type="term" value="F:glutathione hydrolase activity"/>
    <property type="evidence" value="ECO:0007669"/>
    <property type="project" value="UniProtKB-UniRule"/>
</dbReference>
<dbReference type="KEGG" id="rst:ATY39_00720"/>
<dbReference type="AlphaFoldDB" id="A0A143H972"/>
<dbReference type="Proteomes" id="UP000076021">
    <property type="component" value="Chromosome"/>
</dbReference>
<keyword evidence="8" id="KW-1185">Reference proteome</keyword>
<evidence type="ECO:0000256" key="4">
    <source>
        <dbReference type="PIRSR" id="PIRSR600101-1"/>
    </source>
</evidence>
<dbReference type="PRINTS" id="PR01210">
    <property type="entry name" value="GGTRANSPTASE"/>
</dbReference>
<dbReference type="Gene3D" id="1.10.246.130">
    <property type="match status" value="1"/>
</dbReference>
<dbReference type="UniPathway" id="UPA00204"/>
<keyword evidence="6" id="KW-0378">Hydrolase</keyword>
<evidence type="ECO:0000313" key="7">
    <source>
        <dbReference type="EMBL" id="AMW98066.1"/>
    </source>
</evidence>
<protein>
    <recommendedName>
        <fullName evidence="6">Glutathione hydrolase proenzyme</fullName>
        <ecNumber evidence="6">2.3.2.2</ecNumber>
        <ecNumber evidence="6">3.4.19.13</ecNumber>
    </recommendedName>
    <component>
        <recommendedName>
            <fullName evidence="6">Glutathione hydrolase large chain</fullName>
        </recommendedName>
    </component>
    <component>
        <recommendedName>
            <fullName evidence="6">Glutathione hydrolase small chain</fullName>
        </recommendedName>
    </component>
</protein>
<reference evidence="8" key="2">
    <citation type="submission" date="2016-03" db="EMBL/GenBank/DDBJ databases">
        <authorList>
            <person name="Ploux O."/>
        </authorList>
    </citation>
    <scope>NUCLEOTIDE SEQUENCE [LARGE SCALE GENOMIC DNA]</scope>
    <source>
        <strain evidence="8">PP9</strain>
    </source>
</reference>
<evidence type="ECO:0000256" key="3">
    <source>
        <dbReference type="ARBA" id="ARBA00047417"/>
    </source>
</evidence>
<dbReference type="InterPro" id="IPR029055">
    <property type="entry name" value="Ntn_hydrolases_N"/>
</dbReference>
<feature type="binding site" evidence="5">
    <location>
        <position position="440"/>
    </location>
    <ligand>
        <name>L-glutamate</name>
        <dbReference type="ChEBI" id="CHEBI:29985"/>
    </ligand>
</feature>
<evidence type="ECO:0000256" key="1">
    <source>
        <dbReference type="ARBA" id="ARBA00001049"/>
    </source>
</evidence>
<comment type="catalytic activity">
    <reaction evidence="2 6">
        <text>glutathione + H2O = L-cysteinylglycine + L-glutamate</text>
        <dbReference type="Rhea" id="RHEA:28807"/>
        <dbReference type="ChEBI" id="CHEBI:15377"/>
        <dbReference type="ChEBI" id="CHEBI:29985"/>
        <dbReference type="ChEBI" id="CHEBI:57925"/>
        <dbReference type="ChEBI" id="CHEBI:61694"/>
        <dbReference type="EC" id="3.4.19.13"/>
    </reaction>
</comment>
<evidence type="ECO:0000256" key="2">
    <source>
        <dbReference type="ARBA" id="ARBA00001089"/>
    </source>
</evidence>
<dbReference type="GO" id="GO:0006750">
    <property type="term" value="P:glutathione biosynthetic process"/>
    <property type="evidence" value="ECO:0007669"/>
    <property type="project" value="UniProtKB-KW"/>
</dbReference>
<dbReference type="PANTHER" id="PTHR43881:SF1">
    <property type="entry name" value="GAMMA-GLUTAMYLTRANSPEPTIDASE (AFU_ORTHOLOGUE AFUA_4G13580)"/>
    <property type="match status" value="1"/>
</dbReference>
<comment type="catalytic activity">
    <reaction evidence="1 6">
        <text>an S-substituted glutathione + H2O = an S-substituted L-cysteinylglycine + L-glutamate</text>
        <dbReference type="Rhea" id="RHEA:59468"/>
        <dbReference type="ChEBI" id="CHEBI:15377"/>
        <dbReference type="ChEBI" id="CHEBI:29985"/>
        <dbReference type="ChEBI" id="CHEBI:90779"/>
        <dbReference type="ChEBI" id="CHEBI:143103"/>
        <dbReference type="EC" id="3.4.19.13"/>
    </reaction>
</comment>
<dbReference type="InterPro" id="IPR000101">
    <property type="entry name" value="GGT_peptidase"/>
</dbReference>
<gene>
    <name evidence="7" type="ORF">ATY39_00720</name>
</gene>
<comment type="catalytic activity">
    <reaction evidence="3 6">
        <text>an N-terminal (5-L-glutamyl)-[peptide] + an alpha-amino acid = 5-L-glutamyl amino acid + an N-terminal L-alpha-aminoacyl-[peptide]</text>
        <dbReference type="Rhea" id="RHEA:23904"/>
        <dbReference type="Rhea" id="RHEA-COMP:9780"/>
        <dbReference type="Rhea" id="RHEA-COMP:9795"/>
        <dbReference type="ChEBI" id="CHEBI:77644"/>
        <dbReference type="ChEBI" id="CHEBI:78597"/>
        <dbReference type="ChEBI" id="CHEBI:78599"/>
        <dbReference type="ChEBI" id="CHEBI:78608"/>
        <dbReference type="EC" id="2.3.2.2"/>
    </reaction>
</comment>
<comment type="subunit">
    <text evidence="6">This enzyme consists of two polypeptide chains, which are synthesized in precursor form from a single polypeptide.</text>
</comment>
<dbReference type="InterPro" id="IPR043137">
    <property type="entry name" value="GGT_ssub_C"/>
</dbReference>
<dbReference type="NCBIfam" id="TIGR00066">
    <property type="entry name" value="g_glut_trans"/>
    <property type="match status" value="1"/>
</dbReference>
<dbReference type="InterPro" id="IPR043138">
    <property type="entry name" value="GGT_lsub"/>
</dbReference>
<evidence type="ECO:0000313" key="8">
    <source>
        <dbReference type="Proteomes" id="UP000076021"/>
    </source>
</evidence>
<keyword evidence="6" id="KW-0865">Zymogen</keyword>
<keyword evidence="6" id="KW-0012">Acyltransferase</keyword>
<name>A0A143H972_9BACL</name>
<sequence length="543" mass="59603">MVQKSRVYGEDIDPRYGNSFISNKNAVATPNELASMAANQILIKGGNAIDAMVTANSVLGVVFPHMTGAGGDSFWLIYDAKTGKRHALNATGHSGKNVTRDQFNREDGMDIRGAKAVTTVPGAVSGWIEAHERFGKLPLKDCLEPAIDYAYNGFPVGDSLAKFSESALTLLRTSPSTAKVYLKDGVAPYIKGDILKNPDLGKTLEKIAEHGKDAFYKGEIADMVTAFLQKNGGLLTKEDFANHKAEWVEPVSVEYGDRKVIAPPPNSAGMVTLQILGMMDHLDITSLIGQEEKFIDYFTRATAFSFMDRDQYLDDPAFNKVPTDILLSKEYFEERVKKMHDPSLGPPENGYAKKGDTTFSCAVDEEGNAVGVIQSLYWEWGSGFVAEGTGMMLQNRGAYFSLDPKAHNTLEPNKRPAHTLTCSMVFKDDKPELVVGAMGGDGEPQTQALIIMRILNQHYSVQEAIDAPRWLLGRTWGDDVRGLRLESRYDKEIAKKLEELGHINVSMVENFSDLMGHAQAIRIWPDRLESGADPRAGGLAIGN</sequence>
<accession>A0A143H972</accession>
<dbReference type="EMBL" id="CP014806">
    <property type="protein sequence ID" value="AMW98066.1"/>
    <property type="molecule type" value="Genomic_DNA"/>
</dbReference>
<dbReference type="PANTHER" id="PTHR43881">
    <property type="entry name" value="GAMMA-GLUTAMYLTRANSPEPTIDASE (AFU_ORTHOLOGUE AFUA_4G13580)"/>
    <property type="match status" value="1"/>
</dbReference>
<evidence type="ECO:0000256" key="6">
    <source>
        <dbReference type="RuleBase" id="RU368036"/>
    </source>
</evidence>
<dbReference type="EC" id="2.3.2.2" evidence="6"/>
<feature type="active site" description="Nucleophile" evidence="4">
    <location>
        <position position="357"/>
    </location>
</feature>
<dbReference type="RefSeq" id="WP_066784358.1">
    <property type="nucleotide sequence ID" value="NZ_CP014806.1"/>
</dbReference>
<dbReference type="EC" id="3.4.19.13" evidence="6"/>
<reference evidence="7 8" key="1">
    <citation type="journal article" date="2016" name="Genome Announc.">
        <title>Whole-Genome Sequence of Rummeliibacillus stabekisii Strain PP9 Isolated from Antarctic Soil.</title>
        <authorList>
            <person name="da Mota F.F."/>
            <person name="Vollu R.E."/>
            <person name="Jurelevicius D."/>
            <person name="Seldin L."/>
        </authorList>
    </citation>
    <scope>NUCLEOTIDE SEQUENCE [LARGE SCALE GENOMIC DNA]</scope>
    <source>
        <strain evidence="7 8">PP9</strain>
    </source>
</reference>
<keyword evidence="6" id="KW-0808">Transferase</keyword>
<comment type="PTM">
    <text evidence="6">Cleaved by autocatalysis into a large and a small subunit.</text>
</comment>
<proteinExistence type="inferred from homology"/>
<organism evidence="7 8">
    <name type="scientific">Rummeliibacillus stabekisii</name>
    <dbReference type="NCBI Taxonomy" id="241244"/>
    <lineage>
        <taxon>Bacteria</taxon>
        <taxon>Bacillati</taxon>
        <taxon>Bacillota</taxon>
        <taxon>Bacilli</taxon>
        <taxon>Bacillales</taxon>
        <taxon>Caryophanaceae</taxon>
        <taxon>Rummeliibacillus</taxon>
    </lineage>
</organism>
<evidence type="ECO:0000256" key="5">
    <source>
        <dbReference type="PIRSR" id="PIRSR600101-2"/>
    </source>
</evidence>
<dbReference type="GO" id="GO:0006751">
    <property type="term" value="P:glutathione catabolic process"/>
    <property type="evidence" value="ECO:0007669"/>
    <property type="project" value="UniProtKB-UniRule"/>
</dbReference>
<comment type="pathway">
    <text evidence="6">Sulfur metabolism; glutathione metabolism.</text>
</comment>